<dbReference type="InterPro" id="IPR000888">
    <property type="entry name" value="RmlC-like"/>
</dbReference>
<evidence type="ECO:0000313" key="1">
    <source>
        <dbReference type="EMBL" id="MBB5324279.1"/>
    </source>
</evidence>
<comment type="caution">
    <text evidence="1">The sequence shown here is derived from an EMBL/GenBank/DDBJ whole genome shotgun (WGS) entry which is preliminary data.</text>
</comment>
<evidence type="ECO:0000313" key="2">
    <source>
        <dbReference type="Proteomes" id="UP000520011"/>
    </source>
</evidence>
<proteinExistence type="predicted"/>
<dbReference type="Gene3D" id="2.60.120.10">
    <property type="entry name" value="Jelly Rolls"/>
    <property type="match status" value="1"/>
</dbReference>
<dbReference type="InterPro" id="IPR011051">
    <property type="entry name" value="RmlC_Cupin_sf"/>
</dbReference>
<dbReference type="Proteomes" id="UP000520011">
    <property type="component" value="Unassembled WGS sequence"/>
</dbReference>
<reference evidence="1 2" key="1">
    <citation type="submission" date="2020-08" db="EMBL/GenBank/DDBJ databases">
        <title>Genomic Encyclopedia of Type Strains, Phase IV (KMG-IV): sequencing the most valuable type-strain genomes for metagenomic binning, comparative biology and taxonomic classification.</title>
        <authorList>
            <person name="Goeker M."/>
        </authorList>
    </citation>
    <scope>NUCLEOTIDE SEQUENCE [LARGE SCALE GENOMIC DNA]</scope>
    <source>
        <strain evidence="1 2">DSM 16325</strain>
    </source>
</reference>
<dbReference type="InterPro" id="IPR014710">
    <property type="entry name" value="RmlC-like_jellyroll"/>
</dbReference>
<name>A0A7W8IRB4_9BACL</name>
<protein>
    <submittedName>
        <fullName evidence="1">dTDP-4-dehydrorhamnose 3,5-epimerase-like enzyme</fullName>
    </submittedName>
</protein>
<dbReference type="Pfam" id="PF00908">
    <property type="entry name" value="dTDP_sugar_isom"/>
    <property type="match status" value="1"/>
</dbReference>
<dbReference type="GO" id="GO:0008830">
    <property type="term" value="F:dTDP-4-dehydrorhamnose 3,5-epimerase activity"/>
    <property type="evidence" value="ECO:0007669"/>
    <property type="project" value="InterPro"/>
</dbReference>
<dbReference type="AlphaFoldDB" id="A0A7W8IRB4"/>
<sequence length="52" mass="6190">MRVIQTIFDGVFVLEPTVYKDERGFFMESYNEQTFRKLGFDIHPSSTVLRPF</sequence>
<accession>A0A7W8IRB4</accession>
<keyword evidence="2" id="KW-1185">Reference proteome</keyword>
<dbReference type="SUPFAM" id="SSF51182">
    <property type="entry name" value="RmlC-like cupins"/>
    <property type="match status" value="1"/>
</dbReference>
<dbReference type="RefSeq" id="WP_183252857.1">
    <property type="nucleotide sequence ID" value="NZ_JACHEP010000004.1"/>
</dbReference>
<gene>
    <name evidence="1" type="ORF">HNQ34_001372</name>
</gene>
<organism evidence="1 2">
    <name type="scientific">Anoxybacteroides tepidamans</name>
    <dbReference type="NCBI Taxonomy" id="265948"/>
    <lineage>
        <taxon>Bacteria</taxon>
        <taxon>Bacillati</taxon>
        <taxon>Bacillota</taxon>
        <taxon>Bacilli</taxon>
        <taxon>Bacillales</taxon>
        <taxon>Anoxybacillaceae</taxon>
        <taxon>Anoxybacteroides</taxon>
    </lineage>
</organism>
<dbReference type="EMBL" id="JACHEP010000004">
    <property type="protein sequence ID" value="MBB5324279.1"/>
    <property type="molecule type" value="Genomic_DNA"/>
</dbReference>